<proteinExistence type="predicted"/>
<dbReference type="CDD" id="cd06529">
    <property type="entry name" value="S24_LexA-like"/>
    <property type="match status" value="1"/>
</dbReference>
<name>A0ABS1E9T0_9BURK</name>
<evidence type="ECO:0000256" key="2">
    <source>
        <dbReference type="ARBA" id="ARBA00023125"/>
    </source>
</evidence>
<dbReference type="SUPFAM" id="SSF51306">
    <property type="entry name" value="LexA/Signal peptidase"/>
    <property type="match status" value="1"/>
</dbReference>
<dbReference type="InterPro" id="IPR015927">
    <property type="entry name" value="Peptidase_S24_S26A/B/C"/>
</dbReference>
<dbReference type="CDD" id="cd00093">
    <property type="entry name" value="HTH_XRE"/>
    <property type="match status" value="1"/>
</dbReference>
<dbReference type="PANTHER" id="PTHR40661:SF3">
    <property type="entry name" value="FELS-1 PROPHAGE TRANSCRIPTIONAL REGULATOR"/>
    <property type="match status" value="1"/>
</dbReference>
<dbReference type="Pfam" id="PF01381">
    <property type="entry name" value="HTH_3"/>
    <property type="match status" value="1"/>
</dbReference>
<dbReference type="PANTHER" id="PTHR40661">
    <property type="match status" value="1"/>
</dbReference>
<dbReference type="InterPro" id="IPR039418">
    <property type="entry name" value="LexA-like"/>
</dbReference>
<evidence type="ECO:0000256" key="1">
    <source>
        <dbReference type="ARBA" id="ARBA00023015"/>
    </source>
</evidence>
<keyword evidence="1" id="KW-0805">Transcription regulation</keyword>
<protein>
    <submittedName>
        <fullName evidence="5">Helix-turn-helix transcriptional regulator</fullName>
    </submittedName>
</protein>
<evidence type="ECO:0000259" key="4">
    <source>
        <dbReference type="PROSITE" id="PS50943"/>
    </source>
</evidence>
<dbReference type="PROSITE" id="PS50943">
    <property type="entry name" value="HTH_CROC1"/>
    <property type="match status" value="1"/>
</dbReference>
<evidence type="ECO:0000256" key="3">
    <source>
        <dbReference type="ARBA" id="ARBA00023163"/>
    </source>
</evidence>
<dbReference type="Pfam" id="PF00717">
    <property type="entry name" value="Peptidase_S24"/>
    <property type="match status" value="1"/>
</dbReference>
<organism evidence="5 6">
    <name type="scientific">Advenella mandrilli</name>
    <dbReference type="NCBI Taxonomy" id="2800330"/>
    <lineage>
        <taxon>Bacteria</taxon>
        <taxon>Pseudomonadati</taxon>
        <taxon>Pseudomonadota</taxon>
        <taxon>Betaproteobacteria</taxon>
        <taxon>Burkholderiales</taxon>
        <taxon>Alcaligenaceae</taxon>
    </lineage>
</organism>
<dbReference type="Proteomes" id="UP000635316">
    <property type="component" value="Unassembled WGS sequence"/>
</dbReference>
<dbReference type="Gene3D" id="1.10.260.40">
    <property type="entry name" value="lambda repressor-like DNA-binding domains"/>
    <property type="match status" value="1"/>
</dbReference>
<accession>A0ABS1E9T0</accession>
<dbReference type="RefSeq" id="WP_200234613.1">
    <property type="nucleotide sequence ID" value="NZ_JAENGP010000004.1"/>
</dbReference>
<keyword evidence="6" id="KW-1185">Reference proteome</keyword>
<comment type="caution">
    <text evidence="5">The sequence shown here is derived from an EMBL/GenBank/DDBJ whole genome shotgun (WGS) entry which is preliminary data.</text>
</comment>
<sequence>MSTIHERIKRLRENSGLSMEALAALLSLKSWQTIQQWENGKTAPKRSRVDDVARVLNTTSEYILFGDAQAQTGNEVKETPAANESEFTNIRRFDLRASAGEGRLVFDYDALEPFKIRSDFLKKNGASEKNTFFMTAKGDSMEPIIPDGADVLVVENGHEIINGKVYVFFLNKNIYIKSLSKTEGGIVALSYNHAYDPMFIGPKDSFKIIGRVIMCSFVL</sequence>
<dbReference type="SMART" id="SM00530">
    <property type="entry name" value="HTH_XRE"/>
    <property type="match status" value="1"/>
</dbReference>
<keyword evidence="2" id="KW-0238">DNA-binding</keyword>
<dbReference type="InterPro" id="IPR010982">
    <property type="entry name" value="Lambda_DNA-bd_dom_sf"/>
</dbReference>
<keyword evidence="3" id="KW-0804">Transcription</keyword>
<feature type="domain" description="HTH cro/C1-type" evidence="4">
    <location>
        <begin position="8"/>
        <end position="63"/>
    </location>
</feature>
<dbReference type="SUPFAM" id="SSF47413">
    <property type="entry name" value="lambda repressor-like DNA-binding domains"/>
    <property type="match status" value="1"/>
</dbReference>
<dbReference type="InterPro" id="IPR001387">
    <property type="entry name" value="Cro/C1-type_HTH"/>
</dbReference>
<gene>
    <name evidence="5" type="ORF">JHL22_05095</name>
</gene>
<dbReference type="EMBL" id="JAENGP010000004">
    <property type="protein sequence ID" value="MBK1780587.1"/>
    <property type="molecule type" value="Genomic_DNA"/>
</dbReference>
<dbReference type="Gene3D" id="2.10.109.10">
    <property type="entry name" value="Umud Fragment, subunit A"/>
    <property type="match status" value="1"/>
</dbReference>
<reference evidence="5 6" key="1">
    <citation type="submission" date="2020-12" db="EMBL/GenBank/DDBJ databases">
        <authorList>
            <person name="Lu T."/>
            <person name="Wang Q."/>
            <person name="Han X."/>
        </authorList>
    </citation>
    <scope>NUCLEOTIDE SEQUENCE [LARGE SCALE GENOMIC DNA]</scope>
    <source>
        <strain evidence="5 6">WQ 585</strain>
    </source>
</reference>
<evidence type="ECO:0000313" key="5">
    <source>
        <dbReference type="EMBL" id="MBK1780587.1"/>
    </source>
</evidence>
<dbReference type="InterPro" id="IPR036286">
    <property type="entry name" value="LexA/Signal_pep-like_sf"/>
</dbReference>
<evidence type="ECO:0000313" key="6">
    <source>
        <dbReference type="Proteomes" id="UP000635316"/>
    </source>
</evidence>